<dbReference type="Pfam" id="PF01636">
    <property type="entry name" value="APH"/>
    <property type="match status" value="1"/>
</dbReference>
<dbReference type="KEGG" id="svl:Strvi_0209"/>
<organism evidence="2 3">
    <name type="scientific">Streptomyces violaceusniger (strain Tu 4113)</name>
    <dbReference type="NCBI Taxonomy" id="653045"/>
    <lineage>
        <taxon>Bacteria</taxon>
        <taxon>Bacillati</taxon>
        <taxon>Actinomycetota</taxon>
        <taxon>Actinomycetes</taxon>
        <taxon>Kitasatosporales</taxon>
        <taxon>Streptomycetaceae</taxon>
        <taxon>Streptomyces</taxon>
        <taxon>Streptomyces violaceusniger group</taxon>
    </lineage>
</organism>
<dbReference type="AlphaFoldDB" id="G2PHH9"/>
<dbReference type="InterPro" id="IPR011009">
    <property type="entry name" value="Kinase-like_dom_sf"/>
</dbReference>
<evidence type="ECO:0000313" key="3">
    <source>
        <dbReference type="Proteomes" id="UP000008703"/>
    </source>
</evidence>
<protein>
    <recommendedName>
        <fullName evidence="1">Aminoglycoside phosphotransferase domain-containing protein</fullName>
    </recommendedName>
</protein>
<dbReference type="HOGENOM" id="CLU_625442_0_0_11"/>
<dbReference type="SUPFAM" id="SSF56112">
    <property type="entry name" value="Protein kinase-like (PK-like)"/>
    <property type="match status" value="1"/>
</dbReference>
<proteinExistence type="predicted"/>
<dbReference type="EMBL" id="CP002996">
    <property type="protein sequence ID" value="AEM88982.1"/>
    <property type="molecule type" value="Genomic_DNA"/>
</dbReference>
<evidence type="ECO:0000259" key="1">
    <source>
        <dbReference type="Pfam" id="PF01636"/>
    </source>
</evidence>
<geneLocation type="plasmid" evidence="2 3">
    <name>pSTRVI02</name>
</geneLocation>
<gene>
    <name evidence="2" type="ORF">Strvi_0209</name>
</gene>
<dbReference type="RefSeq" id="WP_014043917.1">
    <property type="nucleotide sequence ID" value="NC_015952.1"/>
</dbReference>
<accession>G2PHH9</accession>
<dbReference type="Proteomes" id="UP000008703">
    <property type="component" value="Plasmid pSTRVI02"/>
</dbReference>
<name>G2PHH9_STRV4</name>
<keyword evidence="3" id="KW-1185">Reference proteome</keyword>
<feature type="domain" description="Aminoglycoside phosphotransferase" evidence="1">
    <location>
        <begin position="99"/>
        <end position="269"/>
    </location>
</feature>
<keyword evidence="2" id="KW-0614">Plasmid</keyword>
<evidence type="ECO:0000313" key="2">
    <source>
        <dbReference type="EMBL" id="AEM88982.1"/>
    </source>
</evidence>
<dbReference type="eggNOG" id="ENOG502ZKFU">
    <property type="taxonomic scope" value="Bacteria"/>
</dbReference>
<dbReference type="InterPro" id="IPR002575">
    <property type="entry name" value="Aminoglycoside_PTrfase"/>
</dbReference>
<sequence>MNTSALRATTAGVPDRGDVFAFADDEIERAATELWPRAVIEAGVHVPSVTSYVRRLSVDGVELYAKYSLLGVSLVSVLHGACGGWDQVRRDQAKYVRRQDALAEREAAQLRFLAMLGRPKACRVRGTWRGVLFTEPVRGPSLAKLLLHRPQDSEKLLAAPVRELHRLHLPAAEYGAHAPAPIRECSIADTFRRKFRGPGGQAFLDRLGEQQCAPEERDRLVELLRQTVARLARFRSRPARLNQVVTFGDLKPEHVIFPNSGRPVFIDPGLQPGRACVDTAKLVSRTALLLIGARPGDRAGRQITGGIDAVLLAQLAHLSGRARDAGLRELLVLWLMDTVNILTSYLSAPAALPLPPQADAVLHRAAVVCTFLDRLTDSLARGLETEAVLEDGLTLIRAAAS</sequence>
<reference evidence="2" key="1">
    <citation type="submission" date="2011-08" db="EMBL/GenBank/DDBJ databases">
        <title>Complete sequence of plasmid 2 of Streptomyces violaceusniger Tu 4113.</title>
        <authorList>
            <consortium name="US DOE Joint Genome Institute"/>
            <person name="Lucas S."/>
            <person name="Han J."/>
            <person name="Lapidus A."/>
            <person name="Cheng J.-F."/>
            <person name="Goodwin L."/>
            <person name="Pitluck S."/>
            <person name="Peters L."/>
            <person name="Ivanova N."/>
            <person name="Daligault H."/>
            <person name="Detter J.C."/>
            <person name="Han C."/>
            <person name="Tapia R."/>
            <person name="Land M."/>
            <person name="Hauser L."/>
            <person name="Kyrpides N."/>
            <person name="Ivanova N."/>
            <person name="Pagani I."/>
            <person name="Hagen A."/>
            <person name="Katz L."/>
            <person name="Fiedler H.-P."/>
            <person name="Keasling J."/>
            <person name="Fortman J."/>
            <person name="Woyke T."/>
        </authorList>
    </citation>
    <scope>NUCLEOTIDE SEQUENCE [LARGE SCALE GENOMIC DNA]</scope>
    <source>
        <strain evidence="2">Tu 4113</strain>
        <plasmid evidence="2">pSTRVI02</plasmid>
    </source>
</reference>